<comment type="caution">
    <text evidence="1">The sequence shown here is derived from an EMBL/GenBank/DDBJ whole genome shotgun (WGS) entry which is preliminary data.</text>
</comment>
<dbReference type="EMBL" id="BMAW01006734">
    <property type="protein sequence ID" value="GFT00225.1"/>
    <property type="molecule type" value="Genomic_DNA"/>
</dbReference>
<accession>A0A8X6N8R9</accession>
<proteinExistence type="predicted"/>
<organism evidence="1 3">
    <name type="scientific">Nephila pilipes</name>
    <name type="common">Giant wood spider</name>
    <name type="synonym">Nephila maculata</name>
    <dbReference type="NCBI Taxonomy" id="299642"/>
    <lineage>
        <taxon>Eukaryota</taxon>
        <taxon>Metazoa</taxon>
        <taxon>Ecdysozoa</taxon>
        <taxon>Arthropoda</taxon>
        <taxon>Chelicerata</taxon>
        <taxon>Arachnida</taxon>
        <taxon>Araneae</taxon>
        <taxon>Araneomorphae</taxon>
        <taxon>Entelegynae</taxon>
        <taxon>Araneoidea</taxon>
        <taxon>Nephilidae</taxon>
        <taxon>Nephila</taxon>
    </lineage>
</organism>
<dbReference type="AlphaFoldDB" id="A0A8X6N8R9"/>
<dbReference type="EMBL" id="BMAW01031662">
    <property type="protein sequence ID" value="GFU22194.1"/>
    <property type="molecule type" value="Genomic_DNA"/>
</dbReference>
<gene>
    <name evidence="1" type="ORF">NPIL_392461</name>
    <name evidence="2" type="ORF">NPIL_425381</name>
</gene>
<evidence type="ECO:0000313" key="1">
    <source>
        <dbReference type="EMBL" id="GFT00225.1"/>
    </source>
</evidence>
<reference evidence="1" key="1">
    <citation type="submission" date="2020-08" db="EMBL/GenBank/DDBJ databases">
        <title>Multicomponent nature underlies the extraordinary mechanical properties of spider dragline silk.</title>
        <authorList>
            <person name="Kono N."/>
            <person name="Nakamura H."/>
            <person name="Mori M."/>
            <person name="Yoshida Y."/>
            <person name="Ohtoshi R."/>
            <person name="Malay A.D."/>
            <person name="Moran D.A.P."/>
            <person name="Tomita M."/>
            <person name="Numata K."/>
            <person name="Arakawa K."/>
        </authorList>
    </citation>
    <scope>NUCLEOTIDE SEQUENCE</scope>
</reference>
<name>A0A8X6N8R9_NEPPI</name>
<protein>
    <submittedName>
        <fullName evidence="1">Uncharacterized protein</fullName>
    </submittedName>
</protein>
<evidence type="ECO:0000313" key="2">
    <source>
        <dbReference type="EMBL" id="GFU22194.1"/>
    </source>
</evidence>
<keyword evidence="3" id="KW-1185">Reference proteome</keyword>
<dbReference type="Proteomes" id="UP000887013">
    <property type="component" value="Unassembled WGS sequence"/>
</dbReference>
<evidence type="ECO:0000313" key="3">
    <source>
        <dbReference type="Proteomes" id="UP000887013"/>
    </source>
</evidence>
<sequence>MLIITLLQTSQITLLYTNMTLESSSFLEKIYRKESPLTTPIKRATNEPYSESPMRLRPTGCKKETFGAIYGFFQQLANQLDESSEKYTHLHSNDVLE</sequence>